<dbReference type="EnsemblMetazoa" id="AMIN000442-RA">
    <property type="protein sequence ID" value="AMIN000442-PA"/>
    <property type="gene ID" value="AMIN000442"/>
</dbReference>
<dbReference type="InterPro" id="IPR050598">
    <property type="entry name" value="AminoAcid_Transporter"/>
</dbReference>
<keyword evidence="8 20" id="KW-0472">Membrane</keyword>
<feature type="region of interest" description="Disordered" evidence="19">
    <location>
        <begin position="1"/>
        <end position="96"/>
    </location>
</feature>
<evidence type="ECO:0000256" key="14">
    <source>
        <dbReference type="ARBA" id="ARBA00052732"/>
    </source>
</evidence>
<keyword evidence="4" id="KW-1003">Cell membrane</keyword>
<comment type="catalytic activity">
    <reaction evidence="11">
        <text>L-cystine(out) + L-arginine(in) = L-cystine(in) + L-arginine(out)</text>
        <dbReference type="Rhea" id="RHEA:71075"/>
        <dbReference type="ChEBI" id="CHEBI:32682"/>
        <dbReference type="ChEBI" id="CHEBI:35491"/>
    </reaction>
    <physiologicalReaction direction="left-to-right" evidence="11">
        <dbReference type="Rhea" id="RHEA:71076"/>
    </physiologicalReaction>
</comment>
<feature type="transmembrane region" description="Helical" evidence="20">
    <location>
        <begin position="110"/>
        <end position="130"/>
    </location>
</feature>
<dbReference type="PANTHER" id="PTHR11785:SF512">
    <property type="entry name" value="SOBREMESA, ISOFORM B"/>
    <property type="match status" value="1"/>
</dbReference>
<evidence type="ECO:0000256" key="8">
    <source>
        <dbReference type="ARBA" id="ARBA00023136"/>
    </source>
</evidence>
<keyword evidence="5" id="KW-0597">Phosphoprotein</keyword>
<keyword evidence="6 20" id="KW-0812">Transmembrane</keyword>
<keyword evidence="3" id="KW-0813">Transport</keyword>
<keyword evidence="9" id="KW-1015">Disulfide bond</keyword>
<protein>
    <recommendedName>
        <fullName evidence="15">b(0,+)-type amino acid transporter 1</fullName>
    </recommendedName>
    <alternativeName>
        <fullName evidence="16">Glycoprotein-associated amino acid transporter b0,+AT1</fullName>
    </alternativeName>
    <alternativeName>
        <fullName evidence="17">Solute carrier family 7 member 9</fullName>
    </alternativeName>
</protein>
<feature type="transmembrane region" description="Helical" evidence="20">
    <location>
        <begin position="609"/>
        <end position="629"/>
    </location>
</feature>
<name>A0A182VQW0_9DIPT</name>
<dbReference type="Pfam" id="PF13520">
    <property type="entry name" value="AA_permease_2"/>
    <property type="match status" value="2"/>
</dbReference>
<dbReference type="InterPro" id="IPR002293">
    <property type="entry name" value="AA/rel_permease1"/>
</dbReference>
<feature type="transmembrane region" description="Helical" evidence="20">
    <location>
        <begin position="450"/>
        <end position="474"/>
    </location>
</feature>
<dbReference type="FunFam" id="1.20.1740.10:FF:000015">
    <property type="entry name" value="B(0,+)-type amino acid transporter 1"/>
    <property type="match status" value="1"/>
</dbReference>
<evidence type="ECO:0000256" key="4">
    <source>
        <dbReference type="ARBA" id="ARBA00022475"/>
    </source>
</evidence>
<evidence type="ECO:0000256" key="13">
    <source>
        <dbReference type="ARBA" id="ARBA00052179"/>
    </source>
</evidence>
<comment type="catalytic activity">
    <reaction evidence="14">
        <text>L-leucine(out) + L-arginine(in) = L-leucine(in) + L-arginine(out)</text>
        <dbReference type="Rhea" id="RHEA:71059"/>
        <dbReference type="ChEBI" id="CHEBI:32682"/>
        <dbReference type="ChEBI" id="CHEBI:57427"/>
    </reaction>
    <physiologicalReaction direction="left-to-right" evidence="14">
        <dbReference type="Rhea" id="RHEA:71060"/>
    </physiologicalReaction>
</comment>
<dbReference type="VEuPathDB" id="VectorBase:AMIN000442"/>
<keyword evidence="22" id="KW-1185">Reference proteome</keyword>
<comment type="similarity">
    <text evidence="2">Belongs to the amino acid-polyamine-organocation (APC) superfamily.</text>
</comment>
<comment type="subcellular location">
    <subcellularLocation>
        <location evidence="1">Apical cell membrane</location>
        <topology evidence="1">Multi-pass membrane protein</topology>
    </subcellularLocation>
</comment>
<organism evidence="21 22">
    <name type="scientific">Anopheles minimus</name>
    <dbReference type="NCBI Taxonomy" id="112268"/>
    <lineage>
        <taxon>Eukaryota</taxon>
        <taxon>Metazoa</taxon>
        <taxon>Ecdysozoa</taxon>
        <taxon>Arthropoda</taxon>
        <taxon>Hexapoda</taxon>
        <taxon>Insecta</taxon>
        <taxon>Pterygota</taxon>
        <taxon>Neoptera</taxon>
        <taxon>Endopterygota</taxon>
        <taxon>Diptera</taxon>
        <taxon>Nematocera</taxon>
        <taxon>Culicoidea</taxon>
        <taxon>Culicidae</taxon>
        <taxon>Anophelinae</taxon>
        <taxon>Anopheles</taxon>
    </lineage>
</organism>
<evidence type="ECO:0000256" key="15">
    <source>
        <dbReference type="ARBA" id="ARBA00074336"/>
    </source>
</evidence>
<dbReference type="Gene3D" id="1.20.1740.10">
    <property type="entry name" value="Amino acid/polyamine transporter I"/>
    <property type="match status" value="1"/>
</dbReference>
<feature type="transmembrane region" description="Helical" evidence="20">
    <location>
        <begin position="142"/>
        <end position="164"/>
    </location>
</feature>
<evidence type="ECO:0000313" key="22">
    <source>
        <dbReference type="Proteomes" id="UP000075920"/>
    </source>
</evidence>
<comment type="catalytic activity">
    <reaction evidence="18">
        <text>L-phenylalanine(out) + L-arginine(in) = L-phenylalanine(in) + L-arginine(out)</text>
        <dbReference type="Rhea" id="RHEA:71067"/>
        <dbReference type="ChEBI" id="CHEBI:32682"/>
        <dbReference type="ChEBI" id="CHEBI:58095"/>
    </reaction>
    <physiologicalReaction direction="left-to-right" evidence="18">
        <dbReference type="Rhea" id="RHEA:71068"/>
    </physiologicalReaction>
</comment>
<reference evidence="22" key="1">
    <citation type="submission" date="2013-03" db="EMBL/GenBank/DDBJ databases">
        <title>The Genome Sequence of Anopheles minimus MINIMUS1.</title>
        <authorList>
            <consortium name="The Broad Institute Genomics Platform"/>
            <person name="Neafsey D.E."/>
            <person name="Walton C."/>
            <person name="Walker B."/>
            <person name="Young S.K."/>
            <person name="Zeng Q."/>
            <person name="Gargeya S."/>
            <person name="Fitzgerald M."/>
            <person name="Haas B."/>
            <person name="Abouelleil A."/>
            <person name="Allen A.W."/>
            <person name="Alvarado L."/>
            <person name="Arachchi H.M."/>
            <person name="Berlin A.M."/>
            <person name="Chapman S.B."/>
            <person name="Gainer-Dewar J."/>
            <person name="Goldberg J."/>
            <person name="Griggs A."/>
            <person name="Gujja S."/>
            <person name="Hansen M."/>
            <person name="Howarth C."/>
            <person name="Imamovic A."/>
            <person name="Ireland A."/>
            <person name="Larimer J."/>
            <person name="McCowan C."/>
            <person name="Murphy C."/>
            <person name="Pearson M."/>
            <person name="Poon T.W."/>
            <person name="Priest M."/>
            <person name="Roberts A."/>
            <person name="Saif S."/>
            <person name="Shea T."/>
            <person name="Sisk P."/>
            <person name="Sykes S."/>
            <person name="Wortman J."/>
            <person name="Nusbaum C."/>
            <person name="Birren B."/>
        </authorList>
    </citation>
    <scope>NUCLEOTIDE SEQUENCE [LARGE SCALE GENOMIC DNA]</scope>
    <source>
        <strain evidence="22">MINIMUS1</strain>
    </source>
</reference>
<feature type="compositionally biased region" description="Polar residues" evidence="19">
    <location>
        <begin position="1"/>
        <end position="10"/>
    </location>
</feature>
<feature type="transmembrane region" description="Helical" evidence="20">
    <location>
        <begin position="409"/>
        <end position="430"/>
    </location>
</feature>
<dbReference type="GO" id="GO:0015179">
    <property type="term" value="F:L-amino acid transmembrane transporter activity"/>
    <property type="evidence" value="ECO:0007669"/>
    <property type="project" value="TreeGrafter"/>
</dbReference>
<comment type="catalytic activity">
    <reaction evidence="12">
        <text>L-histidine(out) + L-arginine(in) = L-histidine(in) + L-arginine(out)</text>
        <dbReference type="Rhea" id="RHEA:71063"/>
        <dbReference type="ChEBI" id="CHEBI:32682"/>
        <dbReference type="ChEBI" id="CHEBI:57595"/>
    </reaction>
    <physiologicalReaction direction="left-to-right" evidence="12">
        <dbReference type="Rhea" id="RHEA:71064"/>
    </physiologicalReaction>
</comment>
<dbReference type="STRING" id="112268.A0A182VQW0"/>
<dbReference type="AlphaFoldDB" id="A0A182VQW0"/>
<evidence type="ECO:0000256" key="3">
    <source>
        <dbReference type="ARBA" id="ARBA00022448"/>
    </source>
</evidence>
<dbReference type="PANTHER" id="PTHR11785">
    <property type="entry name" value="AMINO ACID TRANSPORTER"/>
    <property type="match status" value="1"/>
</dbReference>
<dbReference type="GO" id="GO:0016324">
    <property type="term" value="C:apical plasma membrane"/>
    <property type="evidence" value="ECO:0007669"/>
    <property type="project" value="UniProtKB-SubCell"/>
</dbReference>
<feature type="transmembrane region" description="Helical" evidence="20">
    <location>
        <begin position="575"/>
        <end position="597"/>
    </location>
</feature>
<feature type="compositionally biased region" description="Polar residues" evidence="19">
    <location>
        <begin position="63"/>
        <end position="84"/>
    </location>
</feature>
<comment type="catalytic activity">
    <reaction evidence="10">
        <text>L-lysine(out) + L-arginine(in) = L-lysine(in) + L-arginine(out)</text>
        <dbReference type="Rhea" id="RHEA:70827"/>
        <dbReference type="ChEBI" id="CHEBI:32551"/>
        <dbReference type="ChEBI" id="CHEBI:32682"/>
    </reaction>
    <physiologicalReaction direction="left-to-right" evidence="10">
        <dbReference type="Rhea" id="RHEA:70828"/>
    </physiologicalReaction>
</comment>
<evidence type="ECO:0000256" key="20">
    <source>
        <dbReference type="SAM" id="Phobius"/>
    </source>
</evidence>
<evidence type="ECO:0000256" key="18">
    <source>
        <dbReference type="ARBA" id="ARBA00093193"/>
    </source>
</evidence>
<evidence type="ECO:0000256" key="5">
    <source>
        <dbReference type="ARBA" id="ARBA00022553"/>
    </source>
</evidence>
<evidence type="ECO:0000256" key="9">
    <source>
        <dbReference type="ARBA" id="ARBA00023157"/>
    </source>
</evidence>
<evidence type="ECO:0000256" key="6">
    <source>
        <dbReference type="ARBA" id="ARBA00022692"/>
    </source>
</evidence>
<reference evidence="21" key="2">
    <citation type="submission" date="2020-05" db="UniProtKB">
        <authorList>
            <consortium name="EnsemblMetazoa"/>
        </authorList>
    </citation>
    <scope>IDENTIFICATION</scope>
    <source>
        <strain evidence="21">MINIMUS1</strain>
    </source>
</reference>
<feature type="compositionally biased region" description="Polar residues" evidence="19">
    <location>
        <begin position="22"/>
        <end position="39"/>
    </location>
</feature>
<evidence type="ECO:0000256" key="11">
    <source>
        <dbReference type="ARBA" id="ARBA00051814"/>
    </source>
</evidence>
<feature type="transmembrane region" description="Helical" evidence="20">
    <location>
        <begin position="635"/>
        <end position="657"/>
    </location>
</feature>
<evidence type="ECO:0000256" key="7">
    <source>
        <dbReference type="ARBA" id="ARBA00022989"/>
    </source>
</evidence>
<dbReference type="Proteomes" id="UP000075920">
    <property type="component" value="Unassembled WGS sequence"/>
</dbReference>
<evidence type="ECO:0000256" key="12">
    <source>
        <dbReference type="ARBA" id="ARBA00051835"/>
    </source>
</evidence>
<feature type="transmembrane region" description="Helical" evidence="20">
    <location>
        <begin position="380"/>
        <end position="397"/>
    </location>
</feature>
<evidence type="ECO:0000256" key="19">
    <source>
        <dbReference type="SAM" id="MobiDB-lite"/>
    </source>
</evidence>
<evidence type="ECO:0000256" key="17">
    <source>
        <dbReference type="ARBA" id="ARBA00083296"/>
    </source>
</evidence>
<evidence type="ECO:0000256" key="2">
    <source>
        <dbReference type="ARBA" id="ARBA00009523"/>
    </source>
</evidence>
<feature type="transmembrane region" description="Helical" evidence="20">
    <location>
        <begin position="550"/>
        <end position="569"/>
    </location>
</feature>
<sequence length="680" mass="73766">MRSSISQLFSAATDHDARGRNTHQLQSAASTATPTQCTNGYAGHSGSIKDVSKTDWNSRIGDGTTQLNGTLGRGTSETAETDSSGTGGMRDALEGPGSTQNDIIHLKRRVGLFSGVALIVGTMIGSGIFVSPSGLLVRTGSIGVSFIIWMACGLLSLLGALAYAELGTMNTSSGAEWAYFMDAFGAWPAFLFSWVSTLVLKPSQMAIICLSFAQYAVEAFVSECDPPLSVVKMVAILAIEHRTGTVVRPKCGTDSADPLPEELKHWAKICCASRAPELGSEQRIHPVPDPVIRQFLSFGVALALLSRACVRRSFLPAISDHTLRVHAEQTEELGKRFFLLIFVFRPSFMHTKAQHRNMSILFVNCYSVNLGMAVQNVFTSAKLVAVLIVICGGAYKLCQGNTQHLQNAFSGATPSLGAIATAFYTGLWAYDGWNNLNYVTEEIQNPSKNLPRSIIIGIPLVTLCYALINVSYLAAMSPTEMIESEAVAVTFGNRILGVMAWLMPLSVTISTFGSANGTLFAAGRLCFAASREGHLLDILSYVHVRRLTPAPGLIFHSLIAGAMVLYGTIDSLIDFFSFTAWIFYGGAMVALIVMRYTKPNYPRPYKVPLIIPILVMVISGYLVAAPIIEKPQIEYLYAVLFILAGLIFYVPFVHYGYHPKFMGKFSITLHDRGQHAVAVF</sequence>
<keyword evidence="7 20" id="KW-1133">Transmembrane helix</keyword>
<evidence type="ECO:0000313" key="21">
    <source>
        <dbReference type="EnsemblMetazoa" id="AMIN000442-PA"/>
    </source>
</evidence>
<comment type="catalytic activity">
    <reaction evidence="13">
        <text>L-cysteine(out) + L-arginine(in) = L-cysteine(in) + L-arginine(out)</text>
        <dbReference type="Rhea" id="RHEA:71071"/>
        <dbReference type="ChEBI" id="CHEBI:32682"/>
        <dbReference type="ChEBI" id="CHEBI:35235"/>
    </reaction>
    <physiologicalReaction direction="left-to-right" evidence="13">
        <dbReference type="Rhea" id="RHEA:71072"/>
    </physiologicalReaction>
</comment>
<feature type="transmembrane region" description="Helical" evidence="20">
    <location>
        <begin position="176"/>
        <end position="195"/>
    </location>
</feature>
<accession>A0A182VQW0</accession>
<evidence type="ECO:0000256" key="10">
    <source>
        <dbReference type="ARBA" id="ARBA00051323"/>
    </source>
</evidence>
<evidence type="ECO:0000256" key="1">
    <source>
        <dbReference type="ARBA" id="ARBA00004424"/>
    </source>
</evidence>
<evidence type="ECO:0000256" key="16">
    <source>
        <dbReference type="ARBA" id="ARBA00079910"/>
    </source>
</evidence>
<proteinExistence type="inferred from homology"/>